<dbReference type="Proteomes" id="UP001231924">
    <property type="component" value="Unassembled WGS sequence"/>
</dbReference>
<accession>A0ABT7MEB1</accession>
<feature type="region of interest" description="Disordered" evidence="1">
    <location>
        <begin position="17"/>
        <end position="49"/>
    </location>
</feature>
<protein>
    <recommendedName>
        <fullName evidence="4">Lipoprotein</fullName>
    </recommendedName>
</protein>
<evidence type="ECO:0000313" key="3">
    <source>
        <dbReference type="Proteomes" id="UP001231924"/>
    </source>
</evidence>
<organism evidence="2 3">
    <name type="scientific">Actinomycetospora termitidis</name>
    <dbReference type="NCBI Taxonomy" id="3053470"/>
    <lineage>
        <taxon>Bacteria</taxon>
        <taxon>Bacillati</taxon>
        <taxon>Actinomycetota</taxon>
        <taxon>Actinomycetes</taxon>
        <taxon>Pseudonocardiales</taxon>
        <taxon>Pseudonocardiaceae</taxon>
        <taxon>Actinomycetospora</taxon>
    </lineage>
</organism>
<reference evidence="2 3" key="1">
    <citation type="submission" date="2023-06" db="EMBL/GenBank/DDBJ databases">
        <title>Actinomycetospora Odt1-22.</title>
        <authorList>
            <person name="Supong K."/>
        </authorList>
    </citation>
    <scope>NUCLEOTIDE SEQUENCE [LARGE SCALE GENOMIC DNA]</scope>
    <source>
        <strain evidence="2 3">Odt1-22</strain>
    </source>
</reference>
<sequence>MVLVLALGAGCASSVDDDQTVGVGPAGGRIGSASGPAQVDVPPGLATRPGSIRITATQPGPGIGPGALADAAVALGPAVRIDPDVELGGASVRLPVDIGALPTANGRTATPANVFVAEFNEVFQAWVPLASTFDPATGQVVAKAPHFSWFQEYVVDPASREWTALKSGLDAVMDSAAYRVFVNPDKKEIDCPPDDGRWDVRVPEPEVEACVATGPDGRPELRVENGLRYGAYLQLPRGADTAPVNGTKLVSLIVGAFHGPLDQQYVEGRGIVAFPLPRGAETRGLSFPFEIDGVALTLSTVLAVLGWIPSARTYEEVLGRVVSSGVLVRLTDDRVTITSFVRELTVAVKRESPAVPGYAESAQVINDVMNCAAAQVERSGGDLERVLSVVKGCAGYALTAIRDQLRRNVGDVLSVVNSFPDTVEALGGLIDLGRTGGGLREPFAISVRPRVRDDLRAVDWSSVVRDPECDVVDGEPRIETRGTTFADLTGDNAVDAIVVATCPSPTSSNPENLYLFDGTSPPSSPRLLARFPGDRNLYLRNSQVTVAGRTATVRADNVSPSGSLCCPDQRYQQSFTWSSATLRPGQRTLMPL</sequence>
<comment type="caution">
    <text evidence="2">The sequence shown here is derived from an EMBL/GenBank/DDBJ whole genome shotgun (WGS) entry which is preliminary data.</text>
</comment>
<evidence type="ECO:0008006" key="4">
    <source>
        <dbReference type="Google" id="ProtNLM"/>
    </source>
</evidence>
<evidence type="ECO:0000313" key="2">
    <source>
        <dbReference type="EMBL" id="MDL5158995.1"/>
    </source>
</evidence>
<gene>
    <name evidence="2" type="ORF">QRT03_23710</name>
</gene>
<keyword evidence="3" id="KW-1185">Reference proteome</keyword>
<dbReference type="RefSeq" id="WP_286055560.1">
    <property type="nucleotide sequence ID" value="NZ_JASVWF010000006.1"/>
</dbReference>
<dbReference type="EMBL" id="JASVWF010000006">
    <property type="protein sequence ID" value="MDL5158995.1"/>
    <property type="molecule type" value="Genomic_DNA"/>
</dbReference>
<evidence type="ECO:0000256" key="1">
    <source>
        <dbReference type="SAM" id="MobiDB-lite"/>
    </source>
</evidence>
<proteinExistence type="predicted"/>
<name>A0ABT7MEB1_9PSEU</name>